<dbReference type="Gene3D" id="3.40.50.2000">
    <property type="entry name" value="Glycogen Phosphorylase B"/>
    <property type="match status" value="2"/>
</dbReference>
<dbReference type="AlphaFoldDB" id="A0A6A1UVV8"/>
<gene>
    <name evidence="3" type="ORF">CJ030_MR8G028287</name>
</gene>
<keyword evidence="4" id="KW-1185">Reference proteome</keyword>
<evidence type="ECO:0000313" key="3">
    <source>
        <dbReference type="EMBL" id="KAB1204206.1"/>
    </source>
</evidence>
<proteinExistence type="inferred from homology"/>
<evidence type="ECO:0000256" key="2">
    <source>
        <dbReference type="ARBA" id="ARBA00022679"/>
    </source>
</evidence>
<dbReference type="CDD" id="cd03784">
    <property type="entry name" value="GT1_Gtf-like"/>
    <property type="match status" value="1"/>
</dbReference>
<dbReference type="PANTHER" id="PTHR48045">
    <property type="entry name" value="UDP-GLYCOSYLTRANSFERASE 72B1"/>
    <property type="match status" value="1"/>
</dbReference>
<comment type="similarity">
    <text evidence="1">Belongs to the UDP-glycosyltransferase family.</text>
</comment>
<dbReference type="Pfam" id="PF00201">
    <property type="entry name" value="UDPGT"/>
    <property type="match status" value="1"/>
</dbReference>
<keyword evidence="3" id="KW-0328">Glycosyltransferase</keyword>
<keyword evidence="2 3" id="KW-0808">Transferase</keyword>
<dbReference type="EMBL" id="RXIC02000026">
    <property type="protein sequence ID" value="KAB1204206.1"/>
    <property type="molecule type" value="Genomic_DNA"/>
</dbReference>
<comment type="caution">
    <text evidence="3">The sequence shown here is derived from an EMBL/GenBank/DDBJ whole genome shotgun (WGS) entry which is preliminary data.</text>
</comment>
<dbReference type="OrthoDB" id="5835829at2759"/>
<evidence type="ECO:0000313" key="4">
    <source>
        <dbReference type="Proteomes" id="UP000516437"/>
    </source>
</evidence>
<dbReference type="PANTHER" id="PTHR48045:SF34">
    <property type="entry name" value="ISOFLAVONE 7-O-GLUCOSYLTRANSFERASE 1-LIKE"/>
    <property type="match status" value="1"/>
</dbReference>
<organism evidence="3 4">
    <name type="scientific">Morella rubra</name>
    <name type="common">Chinese bayberry</name>
    <dbReference type="NCBI Taxonomy" id="262757"/>
    <lineage>
        <taxon>Eukaryota</taxon>
        <taxon>Viridiplantae</taxon>
        <taxon>Streptophyta</taxon>
        <taxon>Embryophyta</taxon>
        <taxon>Tracheophyta</taxon>
        <taxon>Spermatophyta</taxon>
        <taxon>Magnoliopsida</taxon>
        <taxon>eudicotyledons</taxon>
        <taxon>Gunneridae</taxon>
        <taxon>Pentapetalae</taxon>
        <taxon>rosids</taxon>
        <taxon>fabids</taxon>
        <taxon>Fagales</taxon>
        <taxon>Myricaceae</taxon>
        <taxon>Morella</taxon>
    </lineage>
</organism>
<accession>A0A6A1UVV8</accession>
<dbReference type="Proteomes" id="UP000516437">
    <property type="component" value="Chromosome 8"/>
</dbReference>
<dbReference type="GO" id="GO:0008194">
    <property type="term" value="F:UDP-glycosyltransferase activity"/>
    <property type="evidence" value="ECO:0007669"/>
    <property type="project" value="InterPro"/>
</dbReference>
<dbReference type="InterPro" id="IPR002213">
    <property type="entry name" value="UDP_glucos_trans"/>
</dbReference>
<protein>
    <submittedName>
        <fullName evidence="3">Kaempferol 3-O-beta-D-galactosyltransferase</fullName>
    </submittedName>
</protein>
<dbReference type="FunFam" id="3.40.50.2000:FF:000060">
    <property type="entry name" value="Glycosyltransferase"/>
    <property type="match status" value="1"/>
</dbReference>
<dbReference type="SUPFAM" id="SSF53756">
    <property type="entry name" value="UDP-Glycosyltransferase/glycogen phosphorylase"/>
    <property type="match status" value="1"/>
</dbReference>
<evidence type="ECO:0000256" key="1">
    <source>
        <dbReference type="ARBA" id="ARBA00009995"/>
    </source>
</evidence>
<sequence length="295" mass="32660">MRGNATERHVAVLSFPFGTHAAPLMSLVCRIATSASHDVETKPMSLFQNFRHMQRRLPCNSFEELDTVVVSELKSRFQKFLNVGPFHLAWPPPLIADEHDCLQWLDKHKPSSVAYISFGSMMPPPPHEQAALVEALDASGFPFLWSSRGNVEEHQLLKGFTERMSSRGKIVSWAPQVLVLGHRSIGVFVTHGGWNSVLVLESIRAGVPIICRPALGDQKLITRIVVSIWGNGVWLEGGAFTNEGAANALELIMSSEKRKEIREKAEAFREPAMKAVAPNGSSSENFKTLVEVVIK</sequence>
<reference evidence="3 4" key="1">
    <citation type="journal article" date="2019" name="Plant Biotechnol. J.">
        <title>The red bayberry genome and genetic basis of sex determination.</title>
        <authorList>
            <person name="Jia H.M."/>
            <person name="Jia H.J."/>
            <person name="Cai Q.L."/>
            <person name="Wang Y."/>
            <person name="Zhao H.B."/>
            <person name="Yang W.F."/>
            <person name="Wang G.Y."/>
            <person name="Li Y.H."/>
            <person name="Zhan D.L."/>
            <person name="Shen Y.T."/>
            <person name="Niu Q.F."/>
            <person name="Chang L."/>
            <person name="Qiu J."/>
            <person name="Zhao L."/>
            <person name="Xie H.B."/>
            <person name="Fu W.Y."/>
            <person name="Jin J."/>
            <person name="Li X.W."/>
            <person name="Jiao Y."/>
            <person name="Zhou C.C."/>
            <person name="Tu T."/>
            <person name="Chai C.Y."/>
            <person name="Gao J.L."/>
            <person name="Fan L.J."/>
            <person name="van de Weg E."/>
            <person name="Wang J.Y."/>
            <person name="Gao Z.S."/>
        </authorList>
    </citation>
    <scope>NUCLEOTIDE SEQUENCE [LARGE SCALE GENOMIC DNA]</scope>
    <source>
        <tissue evidence="3">Leaves</tissue>
    </source>
</reference>
<name>A0A6A1UVV8_9ROSI</name>